<dbReference type="EMBL" id="ML143443">
    <property type="protein sequence ID" value="TBU26604.1"/>
    <property type="molecule type" value="Genomic_DNA"/>
</dbReference>
<dbReference type="Proteomes" id="UP000292957">
    <property type="component" value="Unassembled WGS sequence"/>
</dbReference>
<gene>
    <name evidence="1" type="ORF">BD311DRAFT_667189</name>
</gene>
<name>A0A4Q9MGN8_9APHY</name>
<dbReference type="AlphaFoldDB" id="A0A4Q9MGN8"/>
<protein>
    <submittedName>
        <fullName evidence="1">Uncharacterized protein</fullName>
    </submittedName>
</protein>
<sequence length="51" mass="5668">MALRGRRRARCYLIAGARRLLLALRTPTRAQLSVPVFARGTDAVSVDEGVW</sequence>
<organism evidence="1">
    <name type="scientific">Dichomitus squalens</name>
    <dbReference type="NCBI Taxonomy" id="114155"/>
    <lineage>
        <taxon>Eukaryota</taxon>
        <taxon>Fungi</taxon>
        <taxon>Dikarya</taxon>
        <taxon>Basidiomycota</taxon>
        <taxon>Agaricomycotina</taxon>
        <taxon>Agaricomycetes</taxon>
        <taxon>Polyporales</taxon>
        <taxon>Polyporaceae</taxon>
        <taxon>Dichomitus</taxon>
    </lineage>
</organism>
<evidence type="ECO:0000313" key="1">
    <source>
        <dbReference type="EMBL" id="TBU26604.1"/>
    </source>
</evidence>
<reference evidence="1" key="1">
    <citation type="submission" date="2019-01" db="EMBL/GenBank/DDBJ databases">
        <title>Draft genome sequences of three monokaryotic isolates of the white-rot basidiomycete fungus Dichomitus squalens.</title>
        <authorList>
            <consortium name="DOE Joint Genome Institute"/>
            <person name="Lopez S.C."/>
            <person name="Andreopoulos B."/>
            <person name="Pangilinan J."/>
            <person name="Lipzen A."/>
            <person name="Riley R."/>
            <person name="Ahrendt S."/>
            <person name="Ng V."/>
            <person name="Barry K."/>
            <person name="Daum C."/>
            <person name="Grigoriev I.V."/>
            <person name="Hilden K.S."/>
            <person name="Makela M.R."/>
            <person name="de Vries R.P."/>
        </authorList>
    </citation>
    <scope>NUCLEOTIDE SEQUENCE [LARGE SCALE GENOMIC DNA]</scope>
    <source>
        <strain evidence="1">OM18370.1</strain>
    </source>
</reference>
<proteinExistence type="predicted"/>
<accession>A0A4Q9MGN8</accession>